<organism evidence="1 2">
    <name type="scientific">Alosa alosa</name>
    <name type="common">allis shad</name>
    <dbReference type="NCBI Taxonomy" id="278164"/>
    <lineage>
        <taxon>Eukaryota</taxon>
        <taxon>Metazoa</taxon>
        <taxon>Chordata</taxon>
        <taxon>Craniata</taxon>
        <taxon>Vertebrata</taxon>
        <taxon>Euteleostomi</taxon>
        <taxon>Actinopterygii</taxon>
        <taxon>Neopterygii</taxon>
        <taxon>Teleostei</taxon>
        <taxon>Clupei</taxon>
        <taxon>Clupeiformes</taxon>
        <taxon>Clupeoidei</taxon>
        <taxon>Clupeidae</taxon>
        <taxon>Alosa</taxon>
    </lineage>
</organism>
<proteinExistence type="predicted"/>
<feature type="non-terminal residue" evidence="1">
    <location>
        <position position="1"/>
    </location>
</feature>
<dbReference type="Proteomes" id="UP000823561">
    <property type="component" value="Chromosome 12"/>
</dbReference>
<evidence type="ECO:0000313" key="2">
    <source>
        <dbReference type="Proteomes" id="UP000823561"/>
    </source>
</evidence>
<comment type="caution">
    <text evidence="1">The sequence shown here is derived from an EMBL/GenBank/DDBJ whole genome shotgun (WGS) entry which is preliminary data.</text>
</comment>
<name>A0AAV6GHR3_9TELE</name>
<accession>A0AAV6GHR3</accession>
<evidence type="ECO:0000313" key="1">
    <source>
        <dbReference type="EMBL" id="KAG5272991.1"/>
    </source>
</evidence>
<sequence>KLRVLFLPLWSETESRRDRESRNWSRDRTRVLHHYRVDTALAAGNRKCSRYSCSRRNMMPEQCAAYSCSN</sequence>
<keyword evidence="2" id="KW-1185">Reference proteome</keyword>
<gene>
    <name evidence="1" type="ORF">AALO_G00171530</name>
</gene>
<dbReference type="AlphaFoldDB" id="A0AAV6GHR3"/>
<reference evidence="1" key="1">
    <citation type="submission" date="2020-10" db="EMBL/GenBank/DDBJ databases">
        <title>Chromosome-scale genome assembly of the Allis shad, Alosa alosa.</title>
        <authorList>
            <person name="Margot Z."/>
            <person name="Christophe K."/>
            <person name="Cabau C."/>
            <person name="Louis A."/>
            <person name="Berthelot C."/>
            <person name="Parey E."/>
            <person name="Roest Crollius H."/>
            <person name="Montfort J."/>
            <person name="Robinson-Rechavi M."/>
            <person name="Bucao C."/>
            <person name="Bouchez O."/>
            <person name="Gislard M."/>
            <person name="Lluch J."/>
            <person name="Milhes M."/>
            <person name="Lampietro C."/>
            <person name="Lopez Roques C."/>
            <person name="Donnadieu C."/>
            <person name="Braasch I."/>
            <person name="Desvignes T."/>
            <person name="Postlethwait J."/>
            <person name="Bobe J."/>
            <person name="Guiguen Y."/>
        </authorList>
    </citation>
    <scope>NUCLEOTIDE SEQUENCE</scope>
    <source>
        <strain evidence="1">M-15738</strain>
        <tissue evidence="1">Blood</tissue>
    </source>
</reference>
<protein>
    <submittedName>
        <fullName evidence="1">Uncharacterized protein</fullName>
    </submittedName>
</protein>
<dbReference type="EMBL" id="JADWDJ010000012">
    <property type="protein sequence ID" value="KAG5272991.1"/>
    <property type="molecule type" value="Genomic_DNA"/>
</dbReference>